<gene>
    <name evidence="15" type="ORF">RFH47_06790</name>
</gene>
<keyword evidence="8" id="KW-0249">Electron transport</keyword>
<feature type="transmembrane region" description="Helical" evidence="13">
    <location>
        <begin position="82"/>
        <end position="102"/>
    </location>
</feature>
<sequence>MNNSTYPKSIIFLHWLLFLLVLTVYFSGGNPTHTGIIGSIHVTGGIVIFVLAIIRLLLIYIHKKNLPSPALISPLQLKLAKLMKVLLYISLLLVPFIGWLALSSLTTQYSLFTWSIPLLQSMQSYALIAPFHELLGQVFITLIGLHAAAALFHHFILKDHLLNRMINSSSRHNNDE</sequence>
<keyword evidence="5" id="KW-0349">Heme</keyword>
<name>A0AAW8J5S1_9GAMM</name>
<feature type="transmembrane region" description="Helical" evidence="13">
    <location>
        <begin position="134"/>
        <end position="157"/>
    </location>
</feature>
<evidence type="ECO:0000256" key="6">
    <source>
        <dbReference type="ARBA" id="ARBA00022692"/>
    </source>
</evidence>
<dbReference type="RefSeq" id="WP_308974429.1">
    <property type="nucleotide sequence ID" value="NZ_JAVIDL010000009.1"/>
</dbReference>
<dbReference type="GO" id="GO:0022904">
    <property type="term" value="P:respiratory electron transport chain"/>
    <property type="evidence" value="ECO:0007669"/>
    <property type="project" value="InterPro"/>
</dbReference>
<evidence type="ECO:0000313" key="15">
    <source>
        <dbReference type="EMBL" id="MDQ8935431.1"/>
    </source>
</evidence>
<evidence type="ECO:0000256" key="11">
    <source>
        <dbReference type="ARBA" id="ARBA00023136"/>
    </source>
</evidence>
<protein>
    <submittedName>
        <fullName evidence="15">Cytochrome b/b6 domain-containing protein</fullName>
    </submittedName>
</protein>
<evidence type="ECO:0000256" key="3">
    <source>
        <dbReference type="ARBA" id="ARBA00022448"/>
    </source>
</evidence>
<dbReference type="Proteomes" id="UP001243844">
    <property type="component" value="Unassembled WGS sequence"/>
</dbReference>
<dbReference type="GO" id="GO:0020037">
    <property type="term" value="F:heme binding"/>
    <property type="evidence" value="ECO:0007669"/>
    <property type="project" value="TreeGrafter"/>
</dbReference>
<organism evidence="15 16">
    <name type="scientific">Acinetobacter rudis</name>
    <dbReference type="NCBI Taxonomy" id="632955"/>
    <lineage>
        <taxon>Bacteria</taxon>
        <taxon>Pseudomonadati</taxon>
        <taxon>Pseudomonadota</taxon>
        <taxon>Gammaproteobacteria</taxon>
        <taxon>Moraxellales</taxon>
        <taxon>Moraxellaceae</taxon>
        <taxon>Acinetobacter</taxon>
    </lineage>
</organism>
<proteinExistence type="inferred from homology"/>
<dbReference type="PANTHER" id="PTHR30529:SF3">
    <property type="entry name" value="CYTOCHROME B561 HOMOLOG 1"/>
    <property type="match status" value="1"/>
</dbReference>
<evidence type="ECO:0000256" key="1">
    <source>
        <dbReference type="ARBA" id="ARBA00001970"/>
    </source>
</evidence>
<evidence type="ECO:0000256" key="12">
    <source>
        <dbReference type="ARBA" id="ARBA00037975"/>
    </source>
</evidence>
<dbReference type="PANTHER" id="PTHR30529">
    <property type="entry name" value="CYTOCHROME B561"/>
    <property type="match status" value="1"/>
</dbReference>
<evidence type="ECO:0000256" key="9">
    <source>
        <dbReference type="ARBA" id="ARBA00022989"/>
    </source>
</evidence>
<feature type="domain" description="Cytochrome b561 bacterial/Ni-hydrogenase" evidence="14">
    <location>
        <begin position="6"/>
        <end position="167"/>
    </location>
</feature>
<keyword evidence="11 13" id="KW-0472">Membrane</keyword>
<evidence type="ECO:0000256" key="7">
    <source>
        <dbReference type="ARBA" id="ARBA00022723"/>
    </source>
</evidence>
<keyword evidence="9 13" id="KW-1133">Transmembrane helix</keyword>
<evidence type="ECO:0000259" key="14">
    <source>
        <dbReference type="Pfam" id="PF01292"/>
    </source>
</evidence>
<comment type="subcellular location">
    <subcellularLocation>
        <location evidence="2">Cell membrane</location>
        <topology evidence="2">Multi-pass membrane protein</topology>
    </subcellularLocation>
</comment>
<dbReference type="EMBL" id="JAVIDL010000009">
    <property type="protein sequence ID" value="MDQ8935431.1"/>
    <property type="molecule type" value="Genomic_DNA"/>
</dbReference>
<accession>A0AAW8J5S1</accession>
<dbReference type="InterPro" id="IPR011577">
    <property type="entry name" value="Cyt_b561_bac/Ni-Hgenase"/>
</dbReference>
<dbReference type="InterPro" id="IPR052168">
    <property type="entry name" value="Cytochrome_b561_oxidase"/>
</dbReference>
<keyword evidence="6 13" id="KW-0812">Transmembrane</keyword>
<comment type="similarity">
    <text evidence="12">Belongs to the cytochrome b561 family.</text>
</comment>
<dbReference type="InterPro" id="IPR016174">
    <property type="entry name" value="Di-haem_cyt_TM"/>
</dbReference>
<keyword evidence="7" id="KW-0479">Metal-binding</keyword>
<dbReference type="SUPFAM" id="SSF81342">
    <property type="entry name" value="Transmembrane di-heme cytochromes"/>
    <property type="match status" value="1"/>
</dbReference>
<dbReference type="AlphaFoldDB" id="A0AAW8J5S1"/>
<feature type="transmembrane region" description="Helical" evidence="13">
    <location>
        <begin position="40"/>
        <end position="61"/>
    </location>
</feature>
<comment type="cofactor">
    <cofactor evidence="1">
        <name>heme b</name>
        <dbReference type="ChEBI" id="CHEBI:60344"/>
    </cofactor>
</comment>
<comment type="caution">
    <text evidence="15">The sequence shown here is derived from an EMBL/GenBank/DDBJ whole genome shotgun (WGS) entry which is preliminary data.</text>
</comment>
<evidence type="ECO:0000256" key="10">
    <source>
        <dbReference type="ARBA" id="ARBA00023004"/>
    </source>
</evidence>
<dbReference type="GO" id="GO:0009055">
    <property type="term" value="F:electron transfer activity"/>
    <property type="evidence" value="ECO:0007669"/>
    <property type="project" value="InterPro"/>
</dbReference>
<dbReference type="GO" id="GO:0005886">
    <property type="term" value="C:plasma membrane"/>
    <property type="evidence" value="ECO:0007669"/>
    <property type="project" value="UniProtKB-SubCell"/>
</dbReference>
<keyword evidence="4" id="KW-1003">Cell membrane</keyword>
<reference evidence="15" key="1">
    <citation type="submission" date="2023-08" db="EMBL/GenBank/DDBJ databases">
        <title>Emergence of clinically-relevant ST2 carbapenem-resistant Acinetobacter baumannii strains in hospital sewages in Zhejiang, East of China.</title>
        <authorList>
            <person name="Kaichao C."/>
            <person name="Zhang R."/>
        </authorList>
    </citation>
    <scope>NUCLEOTIDE SEQUENCE</scope>
    <source>
        <strain evidence="15">M-RB-37</strain>
    </source>
</reference>
<evidence type="ECO:0000256" key="5">
    <source>
        <dbReference type="ARBA" id="ARBA00022617"/>
    </source>
</evidence>
<evidence type="ECO:0000313" key="16">
    <source>
        <dbReference type="Proteomes" id="UP001243844"/>
    </source>
</evidence>
<evidence type="ECO:0000256" key="8">
    <source>
        <dbReference type="ARBA" id="ARBA00022982"/>
    </source>
</evidence>
<dbReference type="Pfam" id="PF01292">
    <property type="entry name" value="Ni_hydr_CYTB"/>
    <property type="match status" value="1"/>
</dbReference>
<feature type="transmembrane region" description="Helical" evidence="13">
    <location>
        <begin position="12"/>
        <end position="28"/>
    </location>
</feature>
<evidence type="ECO:0000256" key="13">
    <source>
        <dbReference type="SAM" id="Phobius"/>
    </source>
</evidence>
<dbReference type="GO" id="GO:0046872">
    <property type="term" value="F:metal ion binding"/>
    <property type="evidence" value="ECO:0007669"/>
    <property type="project" value="UniProtKB-KW"/>
</dbReference>
<keyword evidence="3" id="KW-0813">Transport</keyword>
<evidence type="ECO:0000256" key="2">
    <source>
        <dbReference type="ARBA" id="ARBA00004651"/>
    </source>
</evidence>
<evidence type="ECO:0000256" key="4">
    <source>
        <dbReference type="ARBA" id="ARBA00022475"/>
    </source>
</evidence>
<keyword evidence="10" id="KW-0408">Iron</keyword>